<evidence type="ECO:0000313" key="3">
    <source>
        <dbReference type="Proteomes" id="UP001293593"/>
    </source>
</evidence>
<protein>
    <submittedName>
        <fullName evidence="2">Uncharacterized protein</fullName>
    </submittedName>
</protein>
<feature type="compositionally biased region" description="Polar residues" evidence="1">
    <location>
        <begin position="14"/>
        <end position="27"/>
    </location>
</feature>
<gene>
    <name evidence="2" type="ORF">QN277_004388</name>
</gene>
<dbReference type="Proteomes" id="UP001293593">
    <property type="component" value="Unassembled WGS sequence"/>
</dbReference>
<name>A0AAE1MGM9_9FABA</name>
<sequence length="137" mass="15101">MEQSNQETKHKIQSRTQDPQQSNSVPEDSSPAPSGGGNATSLPKESESQPPTLAAALSDSATRKSVRWNPELVKESVFVVSPRESPRYLYSSPFSSPSFSVKDNLNTVRNVLEKWGRRVGEATKKAETLAENTWVHC</sequence>
<organism evidence="2 3">
    <name type="scientific">Acacia crassicarpa</name>
    <name type="common">northern wattle</name>
    <dbReference type="NCBI Taxonomy" id="499986"/>
    <lineage>
        <taxon>Eukaryota</taxon>
        <taxon>Viridiplantae</taxon>
        <taxon>Streptophyta</taxon>
        <taxon>Embryophyta</taxon>
        <taxon>Tracheophyta</taxon>
        <taxon>Spermatophyta</taxon>
        <taxon>Magnoliopsida</taxon>
        <taxon>eudicotyledons</taxon>
        <taxon>Gunneridae</taxon>
        <taxon>Pentapetalae</taxon>
        <taxon>rosids</taxon>
        <taxon>fabids</taxon>
        <taxon>Fabales</taxon>
        <taxon>Fabaceae</taxon>
        <taxon>Caesalpinioideae</taxon>
        <taxon>mimosoid clade</taxon>
        <taxon>Acacieae</taxon>
        <taxon>Acacia</taxon>
    </lineage>
</organism>
<evidence type="ECO:0000256" key="1">
    <source>
        <dbReference type="SAM" id="MobiDB-lite"/>
    </source>
</evidence>
<proteinExistence type="predicted"/>
<keyword evidence="3" id="KW-1185">Reference proteome</keyword>
<accession>A0AAE1MGM9</accession>
<dbReference type="AlphaFoldDB" id="A0AAE1MGM9"/>
<dbReference type="EMBL" id="JAWXYG010000010">
    <property type="protein sequence ID" value="KAK4261383.1"/>
    <property type="molecule type" value="Genomic_DNA"/>
</dbReference>
<comment type="caution">
    <text evidence="2">The sequence shown here is derived from an EMBL/GenBank/DDBJ whole genome shotgun (WGS) entry which is preliminary data.</text>
</comment>
<reference evidence="2" key="1">
    <citation type="submission" date="2023-10" db="EMBL/GenBank/DDBJ databases">
        <title>Chromosome-level genome of the transformable northern wattle, Acacia crassicarpa.</title>
        <authorList>
            <person name="Massaro I."/>
            <person name="Sinha N.R."/>
            <person name="Poethig S."/>
            <person name="Leichty A.R."/>
        </authorList>
    </citation>
    <scope>NUCLEOTIDE SEQUENCE</scope>
    <source>
        <strain evidence="2">Acra3RX</strain>
        <tissue evidence="2">Leaf</tissue>
    </source>
</reference>
<evidence type="ECO:0000313" key="2">
    <source>
        <dbReference type="EMBL" id="KAK4261383.1"/>
    </source>
</evidence>
<feature type="region of interest" description="Disordered" evidence="1">
    <location>
        <begin position="1"/>
        <end position="65"/>
    </location>
</feature>
<feature type="compositionally biased region" description="Polar residues" evidence="1">
    <location>
        <begin position="39"/>
        <end position="51"/>
    </location>
</feature>